<protein>
    <recommendedName>
        <fullName evidence="3">DUF2958 domain-containing protein</fullName>
    </recommendedName>
</protein>
<evidence type="ECO:0000313" key="1">
    <source>
        <dbReference type="EMBL" id="PZQ23677.1"/>
    </source>
</evidence>
<sequence>MGNTNERRGGGKLLSTELHAALRANDEARRAAVKAGAVEPDFVPVAKFFSPVGAATWLATELGEDGDTLFGLADLGFGCPELGSFSLSELASVRLPFGLGIERDLGFASEVPLSGWAAAARRAGSIITAEQNFRRTARGDELPKSVD</sequence>
<dbReference type="InterPro" id="IPR021341">
    <property type="entry name" value="DUF2958"/>
</dbReference>
<evidence type="ECO:0000313" key="2">
    <source>
        <dbReference type="Proteomes" id="UP000248597"/>
    </source>
</evidence>
<organism evidence="1 2">
    <name type="scientific">Sphingopyxis macrogoltabida</name>
    <name type="common">Sphingomonas macrogoltabidus</name>
    <dbReference type="NCBI Taxonomy" id="33050"/>
    <lineage>
        <taxon>Bacteria</taxon>
        <taxon>Pseudomonadati</taxon>
        <taxon>Pseudomonadota</taxon>
        <taxon>Alphaproteobacteria</taxon>
        <taxon>Sphingomonadales</taxon>
        <taxon>Sphingomonadaceae</taxon>
        <taxon>Sphingopyxis</taxon>
    </lineage>
</organism>
<gene>
    <name evidence="1" type="ORF">DI569_03545</name>
</gene>
<reference evidence="1 2" key="1">
    <citation type="submission" date="2017-08" db="EMBL/GenBank/DDBJ databases">
        <title>Infants hospitalized years apart are colonized by the same room-sourced microbial strains.</title>
        <authorList>
            <person name="Brooks B."/>
            <person name="Olm M.R."/>
            <person name="Firek B.A."/>
            <person name="Baker R."/>
            <person name="Thomas B.C."/>
            <person name="Morowitz M.J."/>
            <person name="Banfield J.F."/>
        </authorList>
    </citation>
    <scope>NUCLEOTIDE SEQUENCE [LARGE SCALE GENOMIC DNA]</scope>
    <source>
        <strain evidence="1">S2_005_003_R2_47</strain>
    </source>
</reference>
<dbReference type="Proteomes" id="UP000248597">
    <property type="component" value="Unassembled WGS sequence"/>
</dbReference>
<accession>A0A2W5MV06</accession>
<dbReference type="EMBL" id="QFPJ01000006">
    <property type="protein sequence ID" value="PZQ23677.1"/>
    <property type="molecule type" value="Genomic_DNA"/>
</dbReference>
<name>A0A2W5MV06_SPHMC</name>
<comment type="caution">
    <text evidence="1">The sequence shown here is derived from an EMBL/GenBank/DDBJ whole genome shotgun (WGS) entry which is preliminary data.</text>
</comment>
<dbReference type="Pfam" id="PF11171">
    <property type="entry name" value="DUF2958"/>
    <property type="match status" value="1"/>
</dbReference>
<dbReference type="AlphaFoldDB" id="A0A2W5MV06"/>
<proteinExistence type="predicted"/>
<evidence type="ECO:0008006" key="3">
    <source>
        <dbReference type="Google" id="ProtNLM"/>
    </source>
</evidence>